<dbReference type="InterPro" id="IPR006685">
    <property type="entry name" value="MscS_channel_2nd"/>
</dbReference>
<protein>
    <recommendedName>
        <fullName evidence="7">Mechanosensitive ion channel protein</fullName>
    </recommendedName>
</protein>
<gene>
    <name evidence="11" type="ORF">GIB67_041921</name>
</gene>
<comment type="similarity">
    <text evidence="2 7">Belongs to the MscS (TC 1.A.23) family.</text>
</comment>
<dbReference type="PANTHER" id="PTHR31618">
    <property type="entry name" value="MECHANOSENSITIVE ION CHANNEL PROTEIN 5"/>
    <property type="match status" value="1"/>
</dbReference>
<dbReference type="PANTHER" id="PTHR31618:SF1">
    <property type="entry name" value="EF-HAND DOMAIN-CONTAINING PROTEIN"/>
    <property type="match status" value="1"/>
</dbReference>
<evidence type="ECO:0000256" key="4">
    <source>
        <dbReference type="ARBA" id="ARBA00022692"/>
    </source>
</evidence>
<comment type="caution">
    <text evidence="11">The sequence shown here is derived from an EMBL/GenBank/DDBJ whole genome shotgun (WGS) entry which is preliminary data.</text>
</comment>
<evidence type="ECO:0000256" key="7">
    <source>
        <dbReference type="PIRNR" id="PIRNR017209"/>
    </source>
</evidence>
<feature type="transmembrane region" description="Helical" evidence="9">
    <location>
        <begin position="547"/>
        <end position="570"/>
    </location>
</feature>
<dbReference type="GO" id="GO:0050982">
    <property type="term" value="P:detection of mechanical stimulus"/>
    <property type="evidence" value="ECO:0007669"/>
    <property type="project" value="UniProtKB-ARBA"/>
</dbReference>
<dbReference type="InterPro" id="IPR016688">
    <property type="entry name" value="MscS-like_plants/fungi"/>
</dbReference>
<evidence type="ECO:0000259" key="10">
    <source>
        <dbReference type="Pfam" id="PF00924"/>
    </source>
</evidence>
<dbReference type="FunFam" id="2.30.30.60:FF:000003">
    <property type="entry name" value="Predicted mechanosensitive ion channel"/>
    <property type="match status" value="1"/>
</dbReference>
<dbReference type="AlphaFoldDB" id="A0A7J7N174"/>
<feature type="transmembrane region" description="Helical" evidence="9">
    <location>
        <begin position="279"/>
        <end position="299"/>
    </location>
</feature>
<feature type="compositionally biased region" description="Basic and acidic residues" evidence="8">
    <location>
        <begin position="36"/>
        <end position="45"/>
    </location>
</feature>
<dbReference type="Pfam" id="PF00924">
    <property type="entry name" value="MS_channel_2nd"/>
    <property type="match status" value="1"/>
</dbReference>
<evidence type="ECO:0000256" key="9">
    <source>
        <dbReference type="SAM" id="Phobius"/>
    </source>
</evidence>
<dbReference type="PIRSF" id="PIRSF017209">
    <property type="entry name" value="Memb_At2g17000_prd"/>
    <property type="match status" value="1"/>
</dbReference>
<dbReference type="Gene3D" id="2.30.30.60">
    <property type="match status" value="1"/>
</dbReference>
<feature type="transmembrane region" description="Helical" evidence="9">
    <location>
        <begin position="249"/>
        <end position="267"/>
    </location>
</feature>
<keyword evidence="12" id="KW-1185">Reference proteome</keyword>
<evidence type="ECO:0000256" key="3">
    <source>
        <dbReference type="ARBA" id="ARBA00022448"/>
    </source>
</evidence>
<feature type="transmembrane region" description="Helical" evidence="9">
    <location>
        <begin position="206"/>
        <end position="229"/>
    </location>
</feature>
<feature type="compositionally biased region" description="Basic and acidic residues" evidence="8">
    <location>
        <begin position="53"/>
        <end position="76"/>
    </location>
</feature>
<keyword evidence="3" id="KW-0813">Transport</keyword>
<dbReference type="InterPro" id="IPR023408">
    <property type="entry name" value="MscS_beta-dom_sf"/>
</dbReference>
<evidence type="ECO:0000313" key="12">
    <source>
        <dbReference type="Proteomes" id="UP000541444"/>
    </source>
</evidence>
<feature type="transmembrane region" description="Helical" evidence="9">
    <location>
        <begin position="169"/>
        <end position="191"/>
    </location>
</feature>
<feature type="transmembrane region" description="Helical" evidence="9">
    <location>
        <begin position="576"/>
        <end position="599"/>
    </location>
</feature>
<feature type="compositionally biased region" description="Basic and acidic residues" evidence="8">
    <location>
        <begin position="9"/>
        <end position="25"/>
    </location>
</feature>
<feature type="region of interest" description="Disordered" evidence="8">
    <location>
        <begin position="108"/>
        <end position="150"/>
    </location>
</feature>
<feature type="region of interest" description="Disordered" evidence="8">
    <location>
        <begin position="1"/>
        <end position="84"/>
    </location>
</feature>
<name>A0A7J7N174_9MAGN</name>
<dbReference type="InterPro" id="IPR010920">
    <property type="entry name" value="LSM_dom_sf"/>
</dbReference>
<feature type="domain" description="Mechanosensitive ion channel MscS" evidence="10">
    <location>
        <begin position="591"/>
        <end position="652"/>
    </location>
</feature>
<comment type="subcellular location">
    <subcellularLocation>
        <location evidence="1">Membrane</location>
        <topology evidence="1">Multi-pass membrane protein</topology>
    </subcellularLocation>
</comment>
<dbReference type="EMBL" id="JACGCM010001150">
    <property type="protein sequence ID" value="KAF6160867.1"/>
    <property type="molecule type" value="Genomic_DNA"/>
</dbReference>
<reference evidence="11 12" key="1">
    <citation type="journal article" date="2020" name="IScience">
        <title>Genome Sequencing of the Endangered Kingdonia uniflora (Circaeasteraceae, Ranunculales) Reveals Potential Mechanisms of Evolutionary Specialization.</title>
        <authorList>
            <person name="Sun Y."/>
            <person name="Deng T."/>
            <person name="Zhang A."/>
            <person name="Moore M.J."/>
            <person name="Landis J.B."/>
            <person name="Lin N."/>
            <person name="Zhang H."/>
            <person name="Zhang X."/>
            <person name="Huang J."/>
            <person name="Zhang X."/>
            <person name="Sun H."/>
            <person name="Wang H."/>
        </authorList>
    </citation>
    <scope>NUCLEOTIDE SEQUENCE [LARGE SCALE GENOMIC DNA]</scope>
    <source>
        <strain evidence="11">TB1705</strain>
        <tissue evidence="11">Leaf</tissue>
    </source>
</reference>
<evidence type="ECO:0000256" key="2">
    <source>
        <dbReference type="ARBA" id="ARBA00008017"/>
    </source>
</evidence>
<proteinExistence type="inferred from homology"/>
<dbReference type="GO" id="GO:0005886">
    <property type="term" value="C:plasma membrane"/>
    <property type="evidence" value="ECO:0007669"/>
    <property type="project" value="UniProtKB-UniRule"/>
</dbReference>
<accession>A0A7J7N174</accession>
<keyword evidence="5 9" id="KW-1133">Transmembrane helix</keyword>
<dbReference type="GO" id="GO:0006820">
    <property type="term" value="P:monoatomic anion transport"/>
    <property type="evidence" value="ECO:0007669"/>
    <property type="project" value="TreeGrafter"/>
</dbReference>
<evidence type="ECO:0000256" key="1">
    <source>
        <dbReference type="ARBA" id="ARBA00004141"/>
    </source>
</evidence>
<dbReference type="OrthoDB" id="544685at2759"/>
<keyword evidence="4 9" id="KW-0812">Transmembrane</keyword>
<evidence type="ECO:0000256" key="6">
    <source>
        <dbReference type="ARBA" id="ARBA00023136"/>
    </source>
</evidence>
<dbReference type="GO" id="GO:0008381">
    <property type="term" value="F:mechanosensitive monoatomic ion channel activity"/>
    <property type="evidence" value="ECO:0007669"/>
    <property type="project" value="TreeGrafter"/>
</dbReference>
<keyword evidence="6 7" id="KW-0472">Membrane</keyword>
<dbReference type="Proteomes" id="UP000541444">
    <property type="component" value="Unassembled WGS sequence"/>
</dbReference>
<evidence type="ECO:0000256" key="8">
    <source>
        <dbReference type="SAM" id="MobiDB-lite"/>
    </source>
</evidence>
<sequence>MDLEIDELREEHNLPTLDESPRDDDQSQGPRQSLISRKDSPKLFKDPVIGGHDNIKVVDEPSESIRQRRNDSRDESMGLSGGRVGDSEVVLKCSSNSSFKRKLGSLRTKTTKSRLMGPPSMPKDQKERKSGLMRSGFSGSSTDDEEDDPFAEEDLPAEFKKLSFSIFMILEWVSLILIIAAFVCSLSIPLITKKTLWKLPLWKWELLGLVLICGRLVSGWGIRFAVFFIERNFLLRKRVLYFVYGLRKAVQNCLWLGLVLIAWHFMFDKKVEREVNNKVLRNVTNILVCLLVVTLLWLVKTLLVKILASSFHVSTYFDRIQESLFNQYVIETLSGPPYIEIETIGEEEERVMIEVQKLQNAGANMSADLRASAFPKSGRVIGSRGRFSGTFPKERYMGLTIDQLHKLNQKNISAWNMKRMMNTIRHGVLSTLDEKIYNLSHNHEDDDDSSKQIKNEYEDKCTARKIFNNVSKPGSKYIYLEDLMRFMKEDEAEKTMNLFEGATENKRVKKSSLKNWVVNAFRERKALALTLEDTKTAVNQLHRMVNAIMFIIVVVISLLILGIATTQLLVFLSSQLLLVAFMFGNTVKMVFEAIIFLFVMHPFDVGDRCEVDGIQMIVEEMNILTTVFLRYDNLKIVYPNSVLSTKPISNYYRSPDMGDAIDFCIHISTPVEKISAMRQRITGYIESNTEHWYPDPLVVVRDVEDLNRLKLSVWPTHRMNHHQMGDRFVRRGVLLEEMIKIFRELDIQYSVLPLNVNVRNMPVSTSTRLPSNWSSCTK</sequence>
<evidence type="ECO:0000256" key="5">
    <source>
        <dbReference type="ARBA" id="ARBA00022989"/>
    </source>
</evidence>
<dbReference type="SUPFAM" id="SSF50182">
    <property type="entry name" value="Sm-like ribonucleoproteins"/>
    <property type="match status" value="1"/>
</dbReference>
<organism evidence="11 12">
    <name type="scientific">Kingdonia uniflora</name>
    <dbReference type="NCBI Taxonomy" id="39325"/>
    <lineage>
        <taxon>Eukaryota</taxon>
        <taxon>Viridiplantae</taxon>
        <taxon>Streptophyta</taxon>
        <taxon>Embryophyta</taxon>
        <taxon>Tracheophyta</taxon>
        <taxon>Spermatophyta</taxon>
        <taxon>Magnoliopsida</taxon>
        <taxon>Ranunculales</taxon>
        <taxon>Circaeasteraceae</taxon>
        <taxon>Kingdonia</taxon>
    </lineage>
</organism>
<evidence type="ECO:0000313" key="11">
    <source>
        <dbReference type="EMBL" id="KAF6160867.1"/>
    </source>
</evidence>